<sequence length="81" mass="9273">MDDPGCQLYLDLTVKEVRIDWQTSSTLNTPVDFQYECDDANPNVLVGVLLRPFCYIGFETPVQCLPHTIDLDYLKKSHPLL</sequence>
<proteinExistence type="predicted"/>
<name>A0ABQ1YV04_9BACL</name>
<accession>A0ABQ1YV04</accession>
<evidence type="ECO:0000313" key="2">
    <source>
        <dbReference type="Proteomes" id="UP000659344"/>
    </source>
</evidence>
<keyword evidence="2" id="KW-1185">Reference proteome</keyword>
<dbReference type="EMBL" id="BMFT01000004">
    <property type="protein sequence ID" value="GGH37075.1"/>
    <property type="molecule type" value="Genomic_DNA"/>
</dbReference>
<dbReference type="Proteomes" id="UP000659344">
    <property type="component" value="Unassembled WGS sequence"/>
</dbReference>
<organism evidence="1 2">
    <name type="scientific">Paenibacillus segetis</name>
    <dbReference type="NCBI Taxonomy" id="1325360"/>
    <lineage>
        <taxon>Bacteria</taxon>
        <taxon>Bacillati</taxon>
        <taxon>Bacillota</taxon>
        <taxon>Bacilli</taxon>
        <taxon>Bacillales</taxon>
        <taxon>Paenibacillaceae</taxon>
        <taxon>Paenibacillus</taxon>
    </lineage>
</organism>
<gene>
    <name evidence="1" type="ORF">GCM10008013_44330</name>
</gene>
<comment type="caution">
    <text evidence="1">The sequence shown here is derived from an EMBL/GenBank/DDBJ whole genome shotgun (WGS) entry which is preliminary data.</text>
</comment>
<protein>
    <submittedName>
        <fullName evidence="1">Uncharacterized protein</fullName>
    </submittedName>
</protein>
<evidence type="ECO:0000313" key="1">
    <source>
        <dbReference type="EMBL" id="GGH37075.1"/>
    </source>
</evidence>
<reference evidence="2" key="1">
    <citation type="journal article" date="2019" name="Int. J. Syst. Evol. Microbiol.">
        <title>The Global Catalogue of Microorganisms (GCM) 10K type strain sequencing project: providing services to taxonomists for standard genome sequencing and annotation.</title>
        <authorList>
            <consortium name="The Broad Institute Genomics Platform"/>
            <consortium name="The Broad Institute Genome Sequencing Center for Infectious Disease"/>
            <person name="Wu L."/>
            <person name="Ma J."/>
        </authorList>
    </citation>
    <scope>NUCLEOTIDE SEQUENCE [LARGE SCALE GENOMIC DNA]</scope>
    <source>
        <strain evidence="2">CGMCC 1.12769</strain>
    </source>
</reference>